<protein>
    <submittedName>
        <fullName evidence="1">Uncharacterized protein</fullName>
    </submittedName>
</protein>
<dbReference type="AlphaFoldDB" id="A0A2S9Y806"/>
<evidence type="ECO:0000313" key="1">
    <source>
        <dbReference type="EMBL" id="PRQ01151.1"/>
    </source>
</evidence>
<accession>A0A2S9Y806</accession>
<proteinExistence type="predicted"/>
<reference evidence="1 2" key="1">
    <citation type="submission" date="2018-03" db="EMBL/GenBank/DDBJ databases">
        <title>Draft Genome Sequences of the Obligatory Marine Myxobacteria Enhygromyxa salina SWB007.</title>
        <authorList>
            <person name="Poehlein A."/>
            <person name="Moghaddam J.A."/>
            <person name="Harms H."/>
            <person name="Alanjari M."/>
            <person name="Koenig G.M."/>
            <person name="Daniel R."/>
            <person name="Schaeberle T.F."/>
        </authorList>
    </citation>
    <scope>NUCLEOTIDE SEQUENCE [LARGE SCALE GENOMIC DNA]</scope>
    <source>
        <strain evidence="1 2">SWB007</strain>
    </source>
</reference>
<comment type="caution">
    <text evidence="1">The sequence shown here is derived from an EMBL/GenBank/DDBJ whole genome shotgun (WGS) entry which is preliminary data.</text>
</comment>
<gene>
    <name evidence="1" type="ORF">ENSA7_57560</name>
</gene>
<name>A0A2S9Y806_9BACT</name>
<dbReference type="SUPFAM" id="SSF53335">
    <property type="entry name" value="S-adenosyl-L-methionine-dependent methyltransferases"/>
    <property type="match status" value="1"/>
</dbReference>
<evidence type="ECO:0000313" key="2">
    <source>
        <dbReference type="Proteomes" id="UP000238823"/>
    </source>
</evidence>
<organism evidence="1 2">
    <name type="scientific">Enhygromyxa salina</name>
    <dbReference type="NCBI Taxonomy" id="215803"/>
    <lineage>
        <taxon>Bacteria</taxon>
        <taxon>Pseudomonadati</taxon>
        <taxon>Myxococcota</taxon>
        <taxon>Polyangia</taxon>
        <taxon>Nannocystales</taxon>
        <taxon>Nannocystaceae</taxon>
        <taxon>Enhygromyxa</taxon>
    </lineage>
</organism>
<dbReference type="Proteomes" id="UP000238823">
    <property type="component" value="Unassembled WGS sequence"/>
</dbReference>
<sequence length="258" mass="29026">MSPMIELTEAQRAHIAADLRRRLRSCVPWNRKLVWAPELNIQAHTYPTVNLFAEVKPSSRGVEELREGEYVDSEGGRFRYAVRLHRRGAPLETWWGRKTGTVVFDGDIEIPILFERQGPGLPFRTFPWMSLTPAEMLTLRPGTKLAKGKVVIAGLGLAHQLIEVSKRRAVTEITVVERSRELVELIMPRAMAVLAEQGREQVRVTGGDAFALLPTLQADVALVDVFPAYGDNRVAMADLRKRCTGITRMWDWGASDLL</sequence>
<dbReference type="InterPro" id="IPR029063">
    <property type="entry name" value="SAM-dependent_MTases_sf"/>
</dbReference>
<dbReference type="EMBL" id="PVNL01000117">
    <property type="protein sequence ID" value="PRQ01151.1"/>
    <property type="molecule type" value="Genomic_DNA"/>
</dbReference>